<name>A0A4E0RF06_FASHE</name>
<keyword evidence="2" id="KW-1185">Reference proteome</keyword>
<dbReference type="EMBL" id="JXXN02005516">
    <property type="protein sequence ID" value="THD19847.1"/>
    <property type="molecule type" value="Genomic_DNA"/>
</dbReference>
<gene>
    <name evidence="1" type="ORF">D915_009456</name>
</gene>
<protein>
    <submittedName>
        <fullName evidence="1">Uncharacterized protein</fullName>
    </submittedName>
</protein>
<comment type="caution">
    <text evidence="1">The sequence shown here is derived from an EMBL/GenBank/DDBJ whole genome shotgun (WGS) entry which is preliminary data.</text>
</comment>
<evidence type="ECO:0000313" key="1">
    <source>
        <dbReference type="EMBL" id="THD19847.1"/>
    </source>
</evidence>
<sequence>MNFLGIILTFRPTRYSYLPSFLLSFTCLICRKQYYSFFKWHIEAPQSHGFPHIPAKVSWIDPVVDTFSCRGYIAQL</sequence>
<reference evidence="1" key="1">
    <citation type="submission" date="2019-03" db="EMBL/GenBank/DDBJ databases">
        <title>Improved annotation for the trematode Fasciola hepatica.</title>
        <authorList>
            <person name="Choi Y.-J."/>
            <person name="Martin J."/>
            <person name="Mitreva M."/>
        </authorList>
    </citation>
    <scope>NUCLEOTIDE SEQUENCE [LARGE SCALE GENOMIC DNA]</scope>
</reference>
<dbReference type="AlphaFoldDB" id="A0A4E0RF06"/>
<organism evidence="1 2">
    <name type="scientific">Fasciola hepatica</name>
    <name type="common">Liver fluke</name>
    <dbReference type="NCBI Taxonomy" id="6192"/>
    <lineage>
        <taxon>Eukaryota</taxon>
        <taxon>Metazoa</taxon>
        <taxon>Spiralia</taxon>
        <taxon>Lophotrochozoa</taxon>
        <taxon>Platyhelminthes</taxon>
        <taxon>Trematoda</taxon>
        <taxon>Digenea</taxon>
        <taxon>Plagiorchiida</taxon>
        <taxon>Echinostomata</taxon>
        <taxon>Echinostomatoidea</taxon>
        <taxon>Fasciolidae</taxon>
        <taxon>Fasciola</taxon>
    </lineage>
</organism>
<proteinExistence type="predicted"/>
<evidence type="ECO:0000313" key="2">
    <source>
        <dbReference type="Proteomes" id="UP000230066"/>
    </source>
</evidence>
<accession>A0A4E0RF06</accession>
<dbReference type="Proteomes" id="UP000230066">
    <property type="component" value="Unassembled WGS sequence"/>
</dbReference>